<organism evidence="3 4">
    <name type="scientific">Nocardia rhamnosiphila</name>
    <dbReference type="NCBI Taxonomy" id="426716"/>
    <lineage>
        <taxon>Bacteria</taxon>
        <taxon>Bacillati</taxon>
        <taxon>Actinomycetota</taxon>
        <taxon>Actinomycetes</taxon>
        <taxon>Mycobacteriales</taxon>
        <taxon>Nocardiaceae</taxon>
        <taxon>Nocardia</taxon>
    </lineage>
</organism>
<feature type="domain" description="Ketoreductase" evidence="2">
    <location>
        <begin position="7"/>
        <end position="187"/>
    </location>
</feature>
<comment type="similarity">
    <text evidence="1">Belongs to the short-chain dehydrogenases/reductases (SDR) family.</text>
</comment>
<dbReference type="Pfam" id="PF13561">
    <property type="entry name" value="adh_short_C2"/>
    <property type="match status" value="1"/>
</dbReference>
<gene>
    <name evidence="3" type="ORF">ABZ510_32745</name>
</gene>
<evidence type="ECO:0000259" key="2">
    <source>
        <dbReference type="SMART" id="SM00822"/>
    </source>
</evidence>
<dbReference type="InterPro" id="IPR057326">
    <property type="entry name" value="KR_dom"/>
</dbReference>
<dbReference type="InterPro" id="IPR036291">
    <property type="entry name" value="NAD(P)-bd_dom_sf"/>
</dbReference>
<dbReference type="RefSeq" id="WP_356959275.1">
    <property type="nucleotide sequence ID" value="NZ_JBEYBD010000027.1"/>
</dbReference>
<dbReference type="InterPro" id="IPR002347">
    <property type="entry name" value="SDR_fam"/>
</dbReference>
<proteinExistence type="inferred from homology"/>
<comment type="caution">
    <text evidence="3">The sequence shown here is derived from an EMBL/GenBank/DDBJ whole genome shotgun (WGS) entry which is preliminary data.</text>
</comment>
<dbReference type="InterPro" id="IPR020904">
    <property type="entry name" value="Sc_DH/Rdtase_CS"/>
</dbReference>
<protein>
    <submittedName>
        <fullName evidence="3">SDR family oxidoreductase</fullName>
    </submittedName>
</protein>
<dbReference type="PRINTS" id="PR00080">
    <property type="entry name" value="SDRFAMILY"/>
</dbReference>
<dbReference type="PROSITE" id="PS00061">
    <property type="entry name" value="ADH_SHORT"/>
    <property type="match status" value="1"/>
</dbReference>
<evidence type="ECO:0000313" key="3">
    <source>
        <dbReference type="EMBL" id="MEU1956606.1"/>
    </source>
</evidence>
<evidence type="ECO:0000313" key="4">
    <source>
        <dbReference type="Proteomes" id="UP001550628"/>
    </source>
</evidence>
<reference evidence="3 4" key="1">
    <citation type="submission" date="2024-06" db="EMBL/GenBank/DDBJ databases">
        <title>The Natural Products Discovery Center: Release of the First 8490 Sequenced Strains for Exploring Actinobacteria Biosynthetic Diversity.</title>
        <authorList>
            <person name="Kalkreuter E."/>
            <person name="Kautsar S.A."/>
            <person name="Yang D."/>
            <person name="Bader C.D."/>
            <person name="Teijaro C.N."/>
            <person name="Fluegel L."/>
            <person name="Davis C.M."/>
            <person name="Simpson J.R."/>
            <person name="Lauterbach L."/>
            <person name="Steele A.D."/>
            <person name="Gui C."/>
            <person name="Meng S."/>
            <person name="Li G."/>
            <person name="Viehrig K."/>
            <person name="Ye F."/>
            <person name="Su P."/>
            <person name="Kiefer A.F."/>
            <person name="Nichols A."/>
            <person name="Cepeda A.J."/>
            <person name="Yan W."/>
            <person name="Fan B."/>
            <person name="Jiang Y."/>
            <person name="Adhikari A."/>
            <person name="Zheng C.-J."/>
            <person name="Schuster L."/>
            <person name="Cowan T.M."/>
            <person name="Smanski M.J."/>
            <person name="Chevrette M.G."/>
            <person name="De Carvalho L.P.S."/>
            <person name="Shen B."/>
        </authorList>
    </citation>
    <scope>NUCLEOTIDE SEQUENCE [LARGE SCALE GENOMIC DNA]</scope>
    <source>
        <strain evidence="3 4">NPDC019708</strain>
    </source>
</reference>
<dbReference type="SMART" id="SM00822">
    <property type="entry name" value="PKS_KR"/>
    <property type="match status" value="1"/>
</dbReference>
<name>A0ABV2X0J5_9NOCA</name>
<evidence type="ECO:0000256" key="1">
    <source>
        <dbReference type="ARBA" id="ARBA00006484"/>
    </source>
</evidence>
<accession>A0ABV2X0J5</accession>
<sequence>MRELTDRVVIVTGATVHLGRAYAEDLAARGASVVVADLSRSEVVAAEIRRRGGSAVGVDIDLREPGSLDAMAERAWTEFGAVHGLVNNAGYFRTMFRGPFDEIPEEDWDSCFDINVKGTWYVIRSVVPRLRRTGGGSIVNISSATAFKGLGNVVHYAAAKAAIAGMTRSLARELGPDGIRVNAVAPDYVPDEDLHSRSPAARERAVASRCLPREQTAADLVGTVAHLVGPGSGFVTGQTLHVNGGSYFG</sequence>
<dbReference type="PANTHER" id="PTHR42760">
    <property type="entry name" value="SHORT-CHAIN DEHYDROGENASES/REDUCTASES FAMILY MEMBER"/>
    <property type="match status" value="1"/>
</dbReference>
<dbReference type="Gene3D" id="3.40.50.720">
    <property type="entry name" value="NAD(P)-binding Rossmann-like Domain"/>
    <property type="match status" value="1"/>
</dbReference>
<dbReference type="CDD" id="cd05233">
    <property type="entry name" value="SDR_c"/>
    <property type="match status" value="1"/>
</dbReference>
<keyword evidence="4" id="KW-1185">Reference proteome</keyword>
<dbReference type="PANTHER" id="PTHR42760:SF135">
    <property type="entry name" value="BLL7886 PROTEIN"/>
    <property type="match status" value="1"/>
</dbReference>
<dbReference type="SUPFAM" id="SSF51735">
    <property type="entry name" value="NAD(P)-binding Rossmann-fold domains"/>
    <property type="match status" value="1"/>
</dbReference>
<dbReference type="Proteomes" id="UP001550628">
    <property type="component" value="Unassembled WGS sequence"/>
</dbReference>
<dbReference type="EMBL" id="JBEYBF010000041">
    <property type="protein sequence ID" value="MEU1956606.1"/>
    <property type="molecule type" value="Genomic_DNA"/>
</dbReference>
<dbReference type="PRINTS" id="PR00081">
    <property type="entry name" value="GDHRDH"/>
</dbReference>